<keyword evidence="11" id="KW-1133">Transmembrane helix</keyword>
<feature type="compositionally biased region" description="Basic and acidic residues" evidence="10">
    <location>
        <begin position="783"/>
        <end position="795"/>
    </location>
</feature>
<evidence type="ECO:0000256" key="8">
    <source>
        <dbReference type="ARBA" id="ARBA00023180"/>
    </source>
</evidence>
<evidence type="ECO:0000256" key="11">
    <source>
        <dbReference type="SAM" id="Phobius"/>
    </source>
</evidence>
<organism evidence="14">
    <name type="scientific">Medioppia subpectinata</name>
    <dbReference type="NCBI Taxonomy" id="1979941"/>
    <lineage>
        <taxon>Eukaryota</taxon>
        <taxon>Metazoa</taxon>
        <taxon>Ecdysozoa</taxon>
        <taxon>Arthropoda</taxon>
        <taxon>Chelicerata</taxon>
        <taxon>Arachnida</taxon>
        <taxon>Acari</taxon>
        <taxon>Acariformes</taxon>
        <taxon>Sarcoptiformes</taxon>
        <taxon>Oribatida</taxon>
        <taxon>Brachypylina</taxon>
        <taxon>Oppioidea</taxon>
        <taxon>Oppiidae</taxon>
        <taxon>Medioppia</taxon>
    </lineage>
</organism>
<dbReference type="InterPro" id="IPR001881">
    <property type="entry name" value="EGF-like_Ca-bd_dom"/>
</dbReference>
<evidence type="ECO:0000256" key="2">
    <source>
        <dbReference type="ARBA" id="ARBA00022475"/>
    </source>
</evidence>
<dbReference type="EMBL" id="CAJPIZ010003305">
    <property type="protein sequence ID" value="CAG2106200.1"/>
    <property type="molecule type" value="Genomic_DNA"/>
</dbReference>
<evidence type="ECO:0000256" key="4">
    <source>
        <dbReference type="ARBA" id="ARBA00022729"/>
    </source>
</evidence>
<feature type="disulfide bond" evidence="9">
    <location>
        <begin position="1312"/>
        <end position="1329"/>
    </location>
</feature>
<feature type="domain" description="EGF-like" evidence="13">
    <location>
        <begin position="1257"/>
        <end position="1296"/>
    </location>
</feature>
<keyword evidence="8" id="KW-0325">Glycoprotein</keyword>
<name>A0A7R9PZI0_9ACAR</name>
<comment type="caution">
    <text evidence="9">Lacks conserved residue(s) required for the propagation of feature annotation.</text>
</comment>
<evidence type="ECO:0000259" key="12">
    <source>
        <dbReference type="PROSITE" id="PS50024"/>
    </source>
</evidence>
<sequence length="1484" mass="160814">MKDGIKTDAKQSESKSLVTLFDTRTLFTTFTYFTTFYTHDTSIISSSEQTVSNVVTIPYTHIVDSTSQSIAPTVVLETSDRLRTETVYSTYTYFATLFNGSTSTITPLEEIKTEYFTFKEPLTVTRTIVPTTTEQASLITRTYFTTYTNLVTFFQNNKPVTSTLEETVSSEIVYTVPKVEASTSSSSSVIRATPALEAPVLRTRSTYTTLTHYITLFSGSQTILSSIEEISPTVVTETVGQTIDSTTDFPPAIQYTQPSQSASKQSKDLYSALVPSISTHFTTHTYFTTLFSGTTSTVISRKQTSSSVVTLFVPQSAALPSTQSPSLSIDSSETDRSKTEYMIEPTPVFMNPLVATESPIDEEKLKSSQPSLRIDSTSYEVFDSSMISKVFEDLRSSEGLTEEQLSSVVAEVGASTTILDGSTIVFFTNFILPSTTEDNGNTMSTDANNVAKGPAGDLVSSLLNNADMSLLNDLLASRISSVRASASPVYITPHLTQDPGSQMTAIKPGAVIELSDLLDGANLAGNIGEAIKDIMTAIKPGAVIELSDLLDGANLAGNIGEAIKDIVGLLAKAPKGKNGTQEVDRFSPSKDLPPREGAAVHNTQDPVYIPMGAMHKPNAVPTNDKNTRRIQINPSSTVGLGGTTTLPSSDIIGLDAFPIESSLQVNKKVLQISIDSQKPTPVLISKVIKTINPMKTAISRVSSGATTIFFTDSTHHLSQMPSFIDSNSPIESTKYMTAIKPGAVIELSDLLDGANLAGNIGEAIKDIVGLLAKAPKGKNGTQEVDRFSPSKDLPPREGAAVHNTQDPVYIPMGAMHKPNAVPTNDKNTRRIQINPSSTVGLGGTTTLPSSDIIGLDAFPIESSLQVNKKVLQISIDSQKPTPVLISKVIKTINPMKTAISRVSSGATTIFFTDSTHHLSQMPSFIDSNSPIESTKYVTSVESTTKTLTLTTTKVYYTRDSPLTITSVLTTTIPPRTFVSTIIGSRTILGTAGETHTESIAPTQAAKGVSATAVPTRRPTRKPGSGPFKAPTRAPEVPKRFQTQSPRPRVPYKPPPPAERPVLSGVSETPYVANKKPTAAPAPKTTTRPSILDIDQCKPGCNAANKEICKEIDGKYRCDCRQGFIRRNDDLICQELHNYVVVVRVMKVGESEVTWFEEFTNNSSGEYQNLAKMAKKQVDSAYLGSDVKEAYVGADVLGIDKVADGGNGVLVNLTVHLTKRNNVDEDSLREKLIKKLEQNSELLPNPEYVSADVEDVIDFDECSSEQYNDCAASARCINEMGTYRCECLNGYPDLDISLPGRVCASEIKGCEYCHGRGDCIRDDSGLSNTCKCNRMYLGRRCQINGLLLAIVLPIAAILCIVSICCIVYCCRKWRKRTISKGFRNLSSFGPTVIGGTLDRKAMLETSSESSDHLRSHVYDGPGMLPNDPNGTDSQRRRESEPSLDRSMGSVGGPYNSLPPQIVIPRARHSSQQVNYAIHRGQVYMW</sequence>
<keyword evidence="6 11" id="KW-0472">Membrane</keyword>
<evidence type="ECO:0000256" key="1">
    <source>
        <dbReference type="ARBA" id="ARBA00004236"/>
    </source>
</evidence>
<dbReference type="CDD" id="cd00054">
    <property type="entry name" value="EGF_CA"/>
    <property type="match status" value="1"/>
</dbReference>
<feature type="compositionally biased region" description="Polar residues" evidence="10">
    <location>
        <begin position="821"/>
        <end position="834"/>
    </location>
</feature>
<protein>
    <recommendedName>
        <fullName evidence="16">63 kDa sperm flagellar membrane protein</fullName>
    </recommendedName>
</protein>
<feature type="disulfide bond" evidence="9">
    <location>
        <begin position="1331"/>
        <end position="1340"/>
    </location>
</feature>
<reference evidence="14" key="1">
    <citation type="submission" date="2020-11" db="EMBL/GenBank/DDBJ databases">
        <authorList>
            <person name="Tran Van P."/>
        </authorList>
    </citation>
    <scope>NUCLEOTIDE SEQUENCE</scope>
</reference>
<dbReference type="PANTHER" id="PTHR24037:SF11">
    <property type="entry name" value="MUCIN-2-LIKE"/>
    <property type="match status" value="1"/>
</dbReference>
<dbReference type="GO" id="GO:0005509">
    <property type="term" value="F:calcium ion binding"/>
    <property type="evidence" value="ECO:0007669"/>
    <property type="project" value="InterPro"/>
</dbReference>
<feature type="compositionally biased region" description="Basic and acidic residues" evidence="10">
    <location>
        <begin position="1432"/>
        <end position="1442"/>
    </location>
</feature>
<evidence type="ECO:0000256" key="9">
    <source>
        <dbReference type="PROSITE-ProRule" id="PRU00076"/>
    </source>
</evidence>
<dbReference type="SMART" id="SM00179">
    <property type="entry name" value="EGF_CA"/>
    <property type="match status" value="2"/>
</dbReference>
<proteinExistence type="predicted"/>
<dbReference type="PROSITE" id="PS00010">
    <property type="entry name" value="ASX_HYDROXYL"/>
    <property type="match status" value="1"/>
</dbReference>
<keyword evidence="11" id="KW-0812">Transmembrane</keyword>
<dbReference type="Gene3D" id="2.90.20.10">
    <property type="entry name" value="Plasmodium vivax P25 domain"/>
    <property type="match status" value="1"/>
</dbReference>
<feature type="region of interest" description="Disordered" evidence="10">
    <location>
        <begin position="577"/>
        <end position="641"/>
    </location>
</feature>
<dbReference type="FunFam" id="2.10.25.10:FF:000038">
    <property type="entry name" value="Fibrillin 2"/>
    <property type="match status" value="1"/>
</dbReference>
<keyword evidence="4" id="KW-0732">Signal</keyword>
<dbReference type="PROSITE" id="PS50026">
    <property type="entry name" value="EGF_3"/>
    <property type="match status" value="2"/>
</dbReference>
<keyword evidence="5" id="KW-0677">Repeat</keyword>
<feature type="transmembrane region" description="Helical" evidence="11">
    <location>
        <begin position="1345"/>
        <end position="1369"/>
    </location>
</feature>
<dbReference type="InterPro" id="IPR036364">
    <property type="entry name" value="SEA_dom_sf"/>
</dbReference>
<dbReference type="Proteomes" id="UP000759131">
    <property type="component" value="Unassembled WGS sequence"/>
</dbReference>
<evidence type="ECO:0000313" key="14">
    <source>
        <dbReference type="EMBL" id="CAD7625770.1"/>
    </source>
</evidence>
<dbReference type="EMBL" id="OC857880">
    <property type="protein sequence ID" value="CAD7625770.1"/>
    <property type="molecule type" value="Genomic_DNA"/>
</dbReference>
<dbReference type="SMART" id="SM00181">
    <property type="entry name" value="EGF"/>
    <property type="match status" value="3"/>
</dbReference>
<feature type="compositionally biased region" description="Basic and acidic residues" evidence="10">
    <location>
        <begin position="582"/>
        <end position="594"/>
    </location>
</feature>
<dbReference type="Gene3D" id="2.10.25.10">
    <property type="entry name" value="Laminin"/>
    <property type="match status" value="1"/>
</dbReference>
<dbReference type="InterPro" id="IPR049883">
    <property type="entry name" value="NOTCH1_EGF-like"/>
</dbReference>
<evidence type="ECO:0000256" key="7">
    <source>
        <dbReference type="ARBA" id="ARBA00023157"/>
    </source>
</evidence>
<feature type="compositionally biased region" description="Polar residues" evidence="10">
    <location>
        <begin position="620"/>
        <end position="633"/>
    </location>
</feature>
<dbReference type="Pfam" id="PF01390">
    <property type="entry name" value="SEA"/>
    <property type="match status" value="1"/>
</dbReference>
<evidence type="ECO:0000256" key="6">
    <source>
        <dbReference type="ARBA" id="ARBA00023136"/>
    </source>
</evidence>
<keyword evidence="2" id="KW-1003">Cell membrane</keyword>
<evidence type="ECO:0000259" key="13">
    <source>
        <dbReference type="PROSITE" id="PS50026"/>
    </source>
</evidence>
<evidence type="ECO:0000256" key="5">
    <source>
        <dbReference type="ARBA" id="ARBA00022737"/>
    </source>
</evidence>
<feature type="domain" description="SEA" evidence="12">
    <location>
        <begin position="1134"/>
        <end position="1253"/>
    </location>
</feature>
<feature type="region of interest" description="Disordered" evidence="10">
    <location>
        <begin position="1408"/>
        <end position="1452"/>
    </location>
</feature>
<evidence type="ECO:0000256" key="10">
    <source>
        <dbReference type="SAM" id="MobiDB-lite"/>
    </source>
</evidence>
<feature type="compositionally biased region" description="Pro residues" evidence="10">
    <location>
        <begin position="1047"/>
        <end position="1058"/>
    </location>
</feature>
<dbReference type="InterPro" id="IPR000152">
    <property type="entry name" value="EGF-type_Asp/Asn_hydroxyl_site"/>
</dbReference>
<dbReference type="PROSITE" id="PS50024">
    <property type="entry name" value="SEA"/>
    <property type="match status" value="1"/>
</dbReference>
<dbReference type="Gene3D" id="3.30.70.960">
    <property type="entry name" value="SEA domain"/>
    <property type="match status" value="1"/>
</dbReference>
<dbReference type="PROSITE" id="PS00022">
    <property type="entry name" value="EGF_1"/>
    <property type="match status" value="1"/>
</dbReference>
<dbReference type="Pfam" id="PF07645">
    <property type="entry name" value="EGF_CA"/>
    <property type="match status" value="1"/>
</dbReference>
<dbReference type="PANTHER" id="PTHR24037">
    <property type="entry name" value="HEART DEVELOPMENT PROTEIN WITH EGF-LIKE DOMAINS 1"/>
    <property type="match status" value="1"/>
</dbReference>
<feature type="domain" description="EGF-like" evidence="13">
    <location>
        <begin position="1305"/>
        <end position="1341"/>
    </location>
</feature>
<keyword evidence="7 9" id="KW-1015">Disulfide bond</keyword>
<evidence type="ECO:0008006" key="16">
    <source>
        <dbReference type="Google" id="ProtNLM"/>
    </source>
</evidence>
<gene>
    <name evidence="14" type="ORF">OSB1V03_LOCUS6203</name>
</gene>
<dbReference type="PROSITE" id="PS01187">
    <property type="entry name" value="EGF_CA"/>
    <property type="match status" value="1"/>
</dbReference>
<evidence type="ECO:0000313" key="15">
    <source>
        <dbReference type="Proteomes" id="UP000759131"/>
    </source>
</evidence>
<dbReference type="GO" id="GO:0005886">
    <property type="term" value="C:plasma membrane"/>
    <property type="evidence" value="ECO:0007669"/>
    <property type="project" value="UniProtKB-SubCell"/>
</dbReference>
<dbReference type="SUPFAM" id="SSF82671">
    <property type="entry name" value="SEA domain"/>
    <property type="match status" value="1"/>
</dbReference>
<feature type="region of interest" description="Disordered" evidence="10">
    <location>
        <begin position="1003"/>
        <end position="1063"/>
    </location>
</feature>
<comment type="subcellular location">
    <subcellularLocation>
        <location evidence="1">Cell membrane</location>
    </subcellularLocation>
</comment>
<dbReference type="InterPro" id="IPR018097">
    <property type="entry name" value="EGF_Ca-bd_CS"/>
</dbReference>
<dbReference type="SUPFAM" id="SSF57196">
    <property type="entry name" value="EGF/Laminin"/>
    <property type="match status" value="2"/>
</dbReference>
<evidence type="ECO:0000256" key="3">
    <source>
        <dbReference type="ARBA" id="ARBA00022536"/>
    </source>
</evidence>
<dbReference type="OrthoDB" id="6430124at2759"/>
<feature type="region of interest" description="Disordered" evidence="10">
    <location>
        <begin position="778"/>
        <end position="842"/>
    </location>
</feature>
<keyword evidence="3 9" id="KW-0245">EGF-like domain</keyword>
<dbReference type="InterPro" id="IPR000082">
    <property type="entry name" value="SEA_dom"/>
</dbReference>
<keyword evidence="15" id="KW-1185">Reference proteome</keyword>
<accession>A0A7R9PZI0</accession>
<dbReference type="InterPro" id="IPR000742">
    <property type="entry name" value="EGF"/>
</dbReference>